<sequence length="919" mass="104030">MFKLAPVAQETSICLRCQYRLSIRRATRPAPQRPTKTPQQLRHFAPGRNLNQEQSLLSDDSTNGQHLIAPIRKFDPAADYDWEEIYIQRTGSGIRGRRIYPGLKDSLGFNALGEPAEVLVLRDRGDMEQKDSDVLEIRSKRPDKNPTVEALSSSEMLDEINAERSLVDADQACEGIDNVKTAWMARSQSTTNVVSATRYRELSSQLLNGFTVRQLAVYVEKADASRPKDPLDLRNEFSGTLYTRSAWVPGTSARQPRAPKLVEPAKNKDSRDDIIYERPDRQLSHKPTLVDRILRQCWQLKVKKDEALDGELQIRLHSTHLALITNHKRGILKQLSESYDAKIEASRKDQIMRITSDYDTCLDILKLIAFTLGNIHTSEIDLPAHLKSHRKSSLYIEPETPMLRQVEKLTNTVIETRSSNYWLRELHVHYLGPDDVDFQDAKRLINQIGRPKSADKGWLIWCGALNPSQTIPAPVDVGNGLPLMSKDQQWSRWCSPNIRQNDLGNRKPSSTTPLNTLASPLNYDQGAANSLTRFFAPPEEEHEVEGRNSPYWQSKVSHLDSAVLGQVLFSTAAAEQKAASIQAKTKGAKDERIRGRLGQWRREFVTQVPGVLRLFEPLGAVDSGPNLGSEESLHIRLTPSFKNTSLPIPIEVLPDLEIRISLDNDSRTASVKYARLTHSKQLDLLLPQNTVDLRFSRQTCVYWQRGGLDPRIQQFVQDSNLDIWGTERLRTPTEITLEIPLHAMRSHTLPAEENPTPILAEYTFTNLEHHSELRIPFREQDSRTDLTYTSIEAGKIGGRRDELALRHCGDPGQKITDLNEADDTASIAQSAVFDKANSASLLRKANALINTIENRPDYDDRDGVSPAFTYGVEKEKRIEARKANQESKLRRLRLPGKRSVLRKVTADRNQIVTRTKTLR</sequence>
<comment type="caution">
    <text evidence="4">The sequence shown here is derived from an EMBL/GenBank/DDBJ whole genome shotgun (WGS) entry which is preliminary data.</text>
</comment>
<dbReference type="InterPro" id="IPR048401">
    <property type="entry name" value="SLS1_C"/>
</dbReference>
<dbReference type="Pfam" id="PF20778">
    <property type="entry name" value="SLS1_C"/>
    <property type="match status" value="1"/>
</dbReference>
<protein>
    <submittedName>
        <fullName evidence="4">Uncharacterized protein</fullName>
    </submittedName>
</protein>
<name>A0AAD9ZCK0_9LECA</name>
<evidence type="ECO:0000259" key="2">
    <source>
        <dbReference type="Pfam" id="PF20776"/>
    </source>
</evidence>
<reference evidence="4" key="1">
    <citation type="submission" date="2022-11" db="EMBL/GenBank/DDBJ databases">
        <title>Chromosomal genome sequence assembly and mating type (MAT) locus characterization of the leprose asexual lichenized fungus Lepraria neglecta (Nyl.) Erichsen.</title>
        <authorList>
            <person name="Allen J.L."/>
            <person name="Pfeffer B."/>
        </authorList>
    </citation>
    <scope>NUCLEOTIDE SEQUENCE</scope>
    <source>
        <strain evidence="4">Allen 5258</strain>
    </source>
</reference>
<dbReference type="Pfam" id="PF14611">
    <property type="entry name" value="KH_SLS1_1"/>
    <property type="match status" value="1"/>
</dbReference>
<feature type="domain" description="SLS1 first KH" evidence="1">
    <location>
        <begin position="310"/>
        <end position="375"/>
    </location>
</feature>
<dbReference type="Pfam" id="PF20776">
    <property type="entry name" value="SLS1_N"/>
    <property type="match status" value="1"/>
</dbReference>
<gene>
    <name evidence="4" type="ORF">OEA41_007309</name>
</gene>
<organism evidence="4 5">
    <name type="scientific">Lepraria neglecta</name>
    <dbReference type="NCBI Taxonomy" id="209136"/>
    <lineage>
        <taxon>Eukaryota</taxon>
        <taxon>Fungi</taxon>
        <taxon>Dikarya</taxon>
        <taxon>Ascomycota</taxon>
        <taxon>Pezizomycotina</taxon>
        <taxon>Lecanoromycetes</taxon>
        <taxon>OSLEUM clade</taxon>
        <taxon>Lecanoromycetidae</taxon>
        <taxon>Lecanorales</taxon>
        <taxon>Lecanorineae</taxon>
        <taxon>Stereocaulaceae</taxon>
        <taxon>Lepraria</taxon>
    </lineage>
</organism>
<proteinExistence type="predicted"/>
<feature type="domain" description="SLS1 N-terminal" evidence="2">
    <location>
        <begin position="167"/>
        <end position="302"/>
    </location>
</feature>
<feature type="domain" description="SLS1 C-terminal" evidence="3">
    <location>
        <begin position="481"/>
        <end position="807"/>
    </location>
</feature>
<evidence type="ECO:0000259" key="1">
    <source>
        <dbReference type="Pfam" id="PF14611"/>
    </source>
</evidence>
<dbReference type="AlphaFoldDB" id="A0AAD9ZCK0"/>
<accession>A0AAD9ZCK0</accession>
<evidence type="ECO:0000313" key="4">
    <source>
        <dbReference type="EMBL" id="KAK3175987.1"/>
    </source>
</evidence>
<dbReference type="InterPro" id="IPR048400">
    <property type="entry name" value="SLS1_N"/>
</dbReference>
<evidence type="ECO:0000259" key="3">
    <source>
        <dbReference type="Pfam" id="PF20778"/>
    </source>
</evidence>
<dbReference type="InterPro" id="IPR032741">
    <property type="entry name" value="Sls1_KH-1"/>
</dbReference>
<dbReference type="Proteomes" id="UP001276659">
    <property type="component" value="Unassembled WGS sequence"/>
</dbReference>
<evidence type="ECO:0000313" key="5">
    <source>
        <dbReference type="Proteomes" id="UP001276659"/>
    </source>
</evidence>
<dbReference type="EMBL" id="JASNWA010000004">
    <property type="protein sequence ID" value="KAK3175987.1"/>
    <property type="molecule type" value="Genomic_DNA"/>
</dbReference>
<keyword evidence="5" id="KW-1185">Reference proteome</keyword>
<dbReference type="GO" id="GO:0005743">
    <property type="term" value="C:mitochondrial inner membrane"/>
    <property type="evidence" value="ECO:0007669"/>
    <property type="project" value="InterPro"/>
</dbReference>